<feature type="domain" description="DUF7708" evidence="4">
    <location>
        <begin position="57"/>
        <end position="195"/>
    </location>
</feature>
<dbReference type="OrthoDB" id="6161812at2759"/>
<evidence type="ECO:0000259" key="4">
    <source>
        <dbReference type="Pfam" id="PF24809"/>
    </source>
</evidence>
<dbReference type="Gene3D" id="1.25.40.10">
    <property type="entry name" value="Tetratricopeptide repeat domain"/>
    <property type="match status" value="1"/>
</dbReference>
<gene>
    <name evidence="5" type="ORF">N0V84_010942</name>
</gene>
<dbReference type="InterPro" id="IPR027417">
    <property type="entry name" value="P-loop_NTPase"/>
</dbReference>
<dbReference type="Gene3D" id="3.40.50.300">
    <property type="entry name" value="P-loop containing nucleotide triphosphate hydrolases"/>
    <property type="match status" value="1"/>
</dbReference>
<keyword evidence="2" id="KW-1133">Transmembrane helix</keyword>
<accession>A0A9W8TET2</accession>
<dbReference type="SUPFAM" id="SSF48452">
    <property type="entry name" value="TPR-like"/>
    <property type="match status" value="1"/>
</dbReference>
<keyword evidence="2" id="KW-0812">Transmembrane</keyword>
<feature type="region of interest" description="Disordered" evidence="1">
    <location>
        <begin position="913"/>
        <end position="944"/>
    </location>
</feature>
<comment type="caution">
    <text evidence="5">The sequence shown here is derived from an EMBL/GenBank/DDBJ whole genome shotgun (WGS) entry which is preliminary data.</text>
</comment>
<dbReference type="InterPro" id="IPR002182">
    <property type="entry name" value="NB-ARC"/>
</dbReference>
<evidence type="ECO:0008006" key="7">
    <source>
        <dbReference type="Google" id="ProtNLM"/>
    </source>
</evidence>
<evidence type="ECO:0000256" key="2">
    <source>
        <dbReference type="SAM" id="Phobius"/>
    </source>
</evidence>
<feature type="transmembrane region" description="Helical" evidence="2">
    <location>
        <begin position="823"/>
        <end position="845"/>
    </location>
</feature>
<sequence length="944" mass="105444">MSDAAWSQSLERHRQKLGAEAYDAIVQTLDYDKFTSAFTKLVSSYSSRRSIACLQKLSRVFDIIQTFTLVVGTMVQSNPAIAALVWGSVLAIVELARPALKTFERITNVLSDITATLPRFKRYMELFPENEELKTKARSLYDTYVDFLIDARRFLLRNSILNWVFSLWPASSFATALERIKELSQGFEDEVQLSAREATVAGVRKLLDNKSSMPSPTSPKTTVTLPRNDKFFGQVSRLKELHAAVGPQAAQPANSQVQDGQLPSRQRSCCLHGIGGSGKTSMALEYIYRHQNFFNHFFWVNSEHAAELAASYALIAKEVLPECSHKSMDQEKLIRHAKHWLSSTTDSWLLIFDNVVKSDTIQPYIPCGIQGSIIITTQAAEIQDVTTSSINLQGFSSDQEGVEMLVHYLQNKKVAREDAKAVIDLIGEIPLAIAHAAGVINQAGCSLKEFITTIKERSQRATIWSSDKPSTILHYERSFTTVFDVALETLSAGARAILECLAFLDPNGVPEEMIFPHVFEVLNIDRNLGELEIKKQLKSRHLVERRTAESSPASGKRSSTAGVDTTPVLLVHRTVQQVLLFQLDEAPPKRQQRFVQAFELLRAVVPRQSPYRAPINHLWPTYDKFVSNVRSLYYNFTSPKQPITPLLGFAELLSDTCNYLWERNEPCGAMEMLRVAEDICHEVLDPNDPNPILSGLLAVVASFELNASPDSRESCLDHMRRVLDLRSRYLSDLGERAQMQDGLLLGSGYNNLAWAYMTMGGFQEADLLLRTSLEVKQAWATEETAVFPFAECYKNLALVELSRGNADEAIALMTKARHMMKEWGGPGAGATMLFSFILGNMLFCVRDVRKALIEHLRTLRLRKENLSGTDPYVLDSYHAVGVLYHELGQLEPAECVPSKSGIGRTSIVVPDERGAIALPPLPGTERSRQARPGSKQLRQSKAAP</sequence>
<evidence type="ECO:0000313" key="6">
    <source>
        <dbReference type="Proteomes" id="UP001140502"/>
    </source>
</evidence>
<reference evidence="5" key="1">
    <citation type="submission" date="2022-10" db="EMBL/GenBank/DDBJ databases">
        <title>Tapping the CABI collections for fungal endophytes: first genome assemblies for Collariella, Neodidymelliopsis, Ascochyta clinopodiicola, Didymella pomorum, Didymosphaeria variabile, Neocosmospora piperis and Neocucurbitaria cava.</title>
        <authorList>
            <person name="Hill R."/>
        </authorList>
    </citation>
    <scope>NUCLEOTIDE SEQUENCE</scope>
    <source>
        <strain evidence="5">IMI 366586</strain>
    </source>
</reference>
<dbReference type="PANTHER" id="PTHR35205">
    <property type="entry name" value="NB-ARC AND TPR DOMAIN PROTEIN"/>
    <property type="match status" value="1"/>
</dbReference>
<dbReference type="InterPro" id="IPR011990">
    <property type="entry name" value="TPR-like_helical_dom_sf"/>
</dbReference>
<evidence type="ECO:0000313" key="5">
    <source>
        <dbReference type="EMBL" id="KAJ4310486.1"/>
    </source>
</evidence>
<evidence type="ECO:0000259" key="3">
    <source>
        <dbReference type="Pfam" id="PF00931"/>
    </source>
</evidence>
<dbReference type="PANTHER" id="PTHR35205:SF1">
    <property type="entry name" value="ZU5 DOMAIN-CONTAINING PROTEIN"/>
    <property type="match status" value="1"/>
</dbReference>
<dbReference type="Pfam" id="PF13374">
    <property type="entry name" value="TPR_10"/>
    <property type="match status" value="1"/>
</dbReference>
<evidence type="ECO:0000256" key="1">
    <source>
        <dbReference type="SAM" id="MobiDB-lite"/>
    </source>
</evidence>
<protein>
    <recommendedName>
        <fullName evidence="7">NB-ARC domain-containing protein</fullName>
    </recommendedName>
</protein>
<dbReference type="GO" id="GO:0043531">
    <property type="term" value="F:ADP binding"/>
    <property type="evidence" value="ECO:0007669"/>
    <property type="project" value="InterPro"/>
</dbReference>
<dbReference type="InterPro" id="IPR056125">
    <property type="entry name" value="DUF7708"/>
</dbReference>
<dbReference type="SUPFAM" id="SSF52540">
    <property type="entry name" value="P-loop containing nucleoside triphosphate hydrolases"/>
    <property type="match status" value="1"/>
</dbReference>
<organism evidence="5 6">
    <name type="scientific">Fusarium piperis</name>
    <dbReference type="NCBI Taxonomy" id="1435070"/>
    <lineage>
        <taxon>Eukaryota</taxon>
        <taxon>Fungi</taxon>
        <taxon>Dikarya</taxon>
        <taxon>Ascomycota</taxon>
        <taxon>Pezizomycotina</taxon>
        <taxon>Sordariomycetes</taxon>
        <taxon>Hypocreomycetidae</taxon>
        <taxon>Hypocreales</taxon>
        <taxon>Nectriaceae</taxon>
        <taxon>Fusarium</taxon>
        <taxon>Fusarium solani species complex</taxon>
    </lineage>
</organism>
<feature type="domain" description="NB-ARC" evidence="3">
    <location>
        <begin position="270"/>
        <end position="386"/>
    </location>
</feature>
<name>A0A9W8TET2_9HYPO</name>
<proteinExistence type="predicted"/>
<dbReference type="Proteomes" id="UP001140502">
    <property type="component" value="Unassembled WGS sequence"/>
</dbReference>
<dbReference type="EMBL" id="JAPEUR010000375">
    <property type="protein sequence ID" value="KAJ4310486.1"/>
    <property type="molecule type" value="Genomic_DNA"/>
</dbReference>
<dbReference type="AlphaFoldDB" id="A0A9W8TET2"/>
<dbReference type="Pfam" id="PF24809">
    <property type="entry name" value="DUF7708"/>
    <property type="match status" value="1"/>
</dbReference>
<keyword evidence="6" id="KW-1185">Reference proteome</keyword>
<keyword evidence="2" id="KW-0472">Membrane</keyword>
<dbReference type="Pfam" id="PF00931">
    <property type="entry name" value="NB-ARC"/>
    <property type="match status" value="1"/>
</dbReference>